<evidence type="ECO:0000313" key="3">
    <source>
        <dbReference type="Proteomes" id="UP000587991"/>
    </source>
</evidence>
<proteinExistence type="predicted"/>
<evidence type="ECO:0000256" key="1">
    <source>
        <dbReference type="SAM" id="SignalP"/>
    </source>
</evidence>
<keyword evidence="1" id="KW-0732">Signal</keyword>
<gene>
    <name evidence="2" type="ORF">HF682_04265</name>
</gene>
<dbReference type="RefSeq" id="WP_168875987.1">
    <property type="nucleotide sequence ID" value="NZ_JABAIM010000001.1"/>
</dbReference>
<dbReference type="Proteomes" id="UP000587991">
    <property type="component" value="Unassembled WGS sequence"/>
</dbReference>
<sequence>MGRNALRLLRPTVLAAFPLASFAQDGAALPAATEQQLDGLFAAWNHTDTPGAEGRAGGY</sequence>
<organism evidence="2 3">
    <name type="scientific">Leeia aquatica</name>
    <dbReference type="NCBI Taxonomy" id="2725557"/>
    <lineage>
        <taxon>Bacteria</taxon>
        <taxon>Pseudomonadati</taxon>
        <taxon>Pseudomonadota</taxon>
        <taxon>Betaproteobacteria</taxon>
        <taxon>Neisseriales</taxon>
        <taxon>Leeiaceae</taxon>
        <taxon>Leeia</taxon>
    </lineage>
</organism>
<keyword evidence="3" id="KW-1185">Reference proteome</keyword>
<name>A0A847SBA4_9NEIS</name>
<feature type="chain" id="PRO_5032941745" evidence="1">
    <location>
        <begin position="24"/>
        <end position="59"/>
    </location>
</feature>
<dbReference type="EMBL" id="JABAIM010000001">
    <property type="protein sequence ID" value="NLR74368.1"/>
    <property type="molecule type" value="Genomic_DNA"/>
</dbReference>
<protein>
    <submittedName>
        <fullName evidence="2">Uncharacterized protein</fullName>
    </submittedName>
</protein>
<evidence type="ECO:0000313" key="2">
    <source>
        <dbReference type="EMBL" id="NLR74368.1"/>
    </source>
</evidence>
<accession>A0A847SBA4</accession>
<comment type="caution">
    <text evidence="2">The sequence shown here is derived from an EMBL/GenBank/DDBJ whole genome shotgun (WGS) entry which is preliminary data.</text>
</comment>
<reference evidence="2 3" key="1">
    <citation type="submission" date="2020-04" db="EMBL/GenBank/DDBJ databases">
        <title>Draft genome of Leeia sp. IMCC25680.</title>
        <authorList>
            <person name="Song J."/>
            <person name="Cho J.-C."/>
        </authorList>
    </citation>
    <scope>NUCLEOTIDE SEQUENCE [LARGE SCALE GENOMIC DNA]</scope>
    <source>
        <strain evidence="2 3">IMCC25680</strain>
    </source>
</reference>
<feature type="signal peptide" evidence="1">
    <location>
        <begin position="1"/>
        <end position="23"/>
    </location>
</feature>
<dbReference type="AlphaFoldDB" id="A0A847SBA4"/>